<sequence>MRFTYFLCC</sequence>
<organism evidence="1">
    <name type="scientific">Rhizophora mucronata</name>
    <name type="common">Asiatic mangrove</name>
    <dbReference type="NCBI Taxonomy" id="61149"/>
    <lineage>
        <taxon>Eukaryota</taxon>
        <taxon>Viridiplantae</taxon>
        <taxon>Streptophyta</taxon>
        <taxon>Embryophyta</taxon>
        <taxon>Tracheophyta</taxon>
        <taxon>Spermatophyta</taxon>
        <taxon>Magnoliopsida</taxon>
        <taxon>eudicotyledons</taxon>
        <taxon>Gunneridae</taxon>
        <taxon>Pentapetalae</taxon>
        <taxon>rosids</taxon>
        <taxon>fabids</taxon>
        <taxon>Malpighiales</taxon>
        <taxon>Rhizophoraceae</taxon>
        <taxon>Rhizophora</taxon>
    </lineage>
</organism>
<name>A0A2P2P113_RHIMU</name>
<protein>
    <submittedName>
        <fullName evidence="1">Uncharacterized protein</fullName>
    </submittedName>
</protein>
<accession>A0A2P2P113</accession>
<evidence type="ECO:0000313" key="1">
    <source>
        <dbReference type="EMBL" id="MBX48339.1"/>
    </source>
</evidence>
<reference evidence="1" key="1">
    <citation type="submission" date="2018-02" db="EMBL/GenBank/DDBJ databases">
        <title>Rhizophora mucronata_Transcriptome.</title>
        <authorList>
            <person name="Meera S.P."/>
            <person name="Sreeshan A."/>
            <person name="Augustine A."/>
        </authorList>
    </citation>
    <scope>NUCLEOTIDE SEQUENCE</scope>
    <source>
        <tissue evidence="1">Leaf</tissue>
    </source>
</reference>
<proteinExistence type="predicted"/>
<dbReference type="EMBL" id="GGEC01067855">
    <property type="protein sequence ID" value="MBX48339.1"/>
    <property type="molecule type" value="Transcribed_RNA"/>
</dbReference>